<sequence length="97" mass="10915">MPTWMLSLKRGSPNQVDYIWLVNACFLTNCLAAFQTEPSLDLLRTSTSKPCPPYLAITSSVKPKSYLRVSSSTYQLTPVSPPSWRIKLHFLKDDPAP</sequence>
<name>A0AAV9SCU4_9TELE</name>
<proteinExistence type="predicted"/>
<evidence type="ECO:0000313" key="1">
    <source>
        <dbReference type="EMBL" id="KAK5619131.1"/>
    </source>
</evidence>
<accession>A0AAV9SCU4</accession>
<dbReference type="AlphaFoldDB" id="A0AAV9SCU4"/>
<dbReference type="EMBL" id="JAHHUM010000586">
    <property type="protein sequence ID" value="KAK5619131.1"/>
    <property type="molecule type" value="Genomic_DNA"/>
</dbReference>
<evidence type="ECO:0000313" key="2">
    <source>
        <dbReference type="Proteomes" id="UP001311232"/>
    </source>
</evidence>
<gene>
    <name evidence="1" type="ORF">CRENBAI_025792</name>
</gene>
<comment type="caution">
    <text evidence="1">The sequence shown here is derived from an EMBL/GenBank/DDBJ whole genome shotgun (WGS) entry which is preliminary data.</text>
</comment>
<dbReference type="Proteomes" id="UP001311232">
    <property type="component" value="Unassembled WGS sequence"/>
</dbReference>
<keyword evidence="2" id="KW-1185">Reference proteome</keyword>
<reference evidence="1 2" key="1">
    <citation type="submission" date="2021-06" db="EMBL/GenBank/DDBJ databases">
        <authorList>
            <person name="Palmer J.M."/>
        </authorList>
    </citation>
    <scope>NUCLEOTIDE SEQUENCE [LARGE SCALE GENOMIC DNA]</scope>
    <source>
        <strain evidence="1 2">MEX-2019</strain>
        <tissue evidence="1">Muscle</tissue>
    </source>
</reference>
<organism evidence="1 2">
    <name type="scientific">Crenichthys baileyi</name>
    <name type="common">White River springfish</name>
    <dbReference type="NCBI Taxonomy" id="28760"/>
    <lineage>
        <taxon>Eukaryota</taxon>
        <taxon>Metazoa</taxon>
        <taxon>Chordata</taxon>
        <taxon>Craniata</taxon>
        <taxon>Vertebrata</taxon>
        <taxon>Euteleostomi</taxon>
        <taxon>Actinopterygii</taxon>
        <taxon>Neopterygii</taxon>
        <taxon>Teleostei</taxon>
        <taxon>Neoteleostei</taxon>
        <taxon>Acanthomorphata</taxon>
        <taxon>Ovalentaria</taxon>
        <taxon>Atherinomorphae</taxon>
        <taxon>Cyprinodontiformes</taxon>
        <taxon>Goodeidae</taxon>
        <taxon>Crenichthys</taxon>
    </lineage>
</organism>
<protein>
    <submittedName>
        <fullName evidence="1">Uncharacterized protein</fullName>
    </submittedName>
</protein>